<dbReference type="EMBL" id="JACATZ010000003">
    <property type="protein sequence ID" value="NWJ47287.1"/>
    <property type="molecule type" value="Genomic_DNA"/>
</dbReference>
<dbReference type="InterPro" id="IPR000674">
    <property type="entry name" value="Ald_Oxase/Xan_DH_a/b"/>
</dbReference>
<dbReference type="InterPro" id="IPR036856">
    <property type="entry name" value="Ald_Oxase/Xan_DH_a/b_sf"/>
</dbReference>
<dbReference type="GO" id="GO:0016491">
    <property type="term" value="F:oxidoreductase activity"/>
    <property type="evidence" value="ECO:0007669"/>
    <property type="project" value="UniProtKB-KW"/>
</dbReference>
<dbReference type="Pfam" id="PF01315">
    <property type="entry name" value="Ald_Xan_dh_C"/>
    <property type="match status" value="1"/>
</dbReference>
<evidence type="ECO:0000313" key="6">
    <source>
        <dbReference type="EMBL" id="WJW69205.1"/>
    </source>
</evidence>
<keyword evidence="2" id="KW-0560">Oxidoreductase</keyword>
<dbReference type="SMART" id="SM01008">
    <property type="entry name" value="Ald_Xan_dh_C"/>
    <property type="match status" value="1"/>
</dbReference>
<dbReference type="Proteomes" id="UP001431572">
    <property type="component" value="Chromosome 2"/>
</dbReference>
<dbReference type="InterPro" id="IPR046867">
    <property type="entry name" value="AldOxase/xan_DH_MoCoBD2"/>
</dbReference>
<protein>
    <submittedName>
        <fullName evidence="5">Xanthine dehydrogenase family protein molybdopterin-binding subunit</fullName>
    </submittedName>
</protein>
<evidence type="ECO:0000256" key="1">
    <source>
        <dbReference type="ARBA" id="ARBA00022505"/>
    </source>
</evidence>
<dbReference type="PANTHER" id="PTHR11908">
    <property type="entry name" value="XANTHINE DEHYDROGENASE"/>
    <property type="match status" value="1"/>
</dbReference>
<evidence type="ECO:0000259" key="4">
    <source>
        <dbReference type="SMART" id="SM01008"/>
    </source>
</evidence>
<gene>
    <name evidence="5" type="ORF">HXX08_15600</name>
    <name evidence="6" type="ORF">OZ401_002801</name>
</gene>
<evidence type="ECO:0000256" key="3">
    <source>
        <dbReference type="ARBA" id="ARBA00053029"/>
    </source>
</evidence>
<evidence type="ECO:0000256" key="2">
    <source>
        <dbReference type="ARBA" id="ARBA00023002"/>
    </source>
</evidence>
<feature type="domain" description="Aldehyde oxidase/xanthine dehydrogenase a/b hammerhead" evidence="4">
    <location>
        <begin position="22"/>
        <end position="136"/>
    </location>
</feature>
<accession>A0A8T7M590</accession>
<dbReference type="Pfam" id="PF02738">
    <property type="entry name" value="MoCoBD_1"/>
    <property type="match status" value="1"/>
</dbReference>
<dbReference type="RefSeq" id="WP_341471090.1">
    <property type="nucleotide sequence ID" value="NZ_CP128400.1"/>
</dbReference>
<dbReference type="SUPFAM" id="SSF56003">
    <property type="entry name" value="Molybdenum cofactor-binding domain"/>
    <property type="match status" value="1"/>
</dbReference>
<proteinExistence type="predicted"/>
<comment type="cofactor">
    <cofactor evidence="3">
        <name>Mo-molybdopterin cytosine dinucleotide</name>
        <dbReference type="ChEBI" id="CHEBI:71308"/>
    </cofactor>
</comment>
<keyword evidence="1" id="KW-0500">Molybdenum</keyword>
<reference evidence="6" key="2">
    <citation type="journal article" date="2024" name="Nature">
        <title>Anoxygenic phototroph of the Chloroflexota uses a type I reaction centre.</title>
        <authorList>
            <person name="Tsuji J.M."/>
            <person name="Shaw N.A."/>
            <person name="Nagashima S."/>
            <person name="Venkiteswaran J.J."/>
            <person name="Schiff S.L."/>
            <person name="Watanabe T."/>
            <person name="Fukui M."/>
            <person name="Hanada S."/>
            <person name="Tank M."/>
            <person name="Neufeld J.D."/>
        </authorList>
    </citation>
    <scope>NUCLEOTIDE SEQUENCE</scope>
    <source>
        <strain evidence="6">L227-S17</strain>
    </source>
</reference>
<sequence length="775" mass="83309">MGAISGMVGARIKRREDPRLITGNASYTDDFKFVNMSYAHFLRSDYAHARIKSIDTSAAKKHPGVLAVLTGEDLKGKAGEMVAVPFGANCIIPPHSAITSDKVRYVGEVVAVVIADDRATARDASELISVEYEELPAVVDIEEAAKGLPALVHDGIPNNIGATLEFGDAAKTKEAFANAEVIVEQRFNNQRLAPSPMEGRGCVAVWQKGEDALTLYTSTQIPHYTRTFLALTLSIPEHQVRVVAPEVGGGFGAKLNYYPEELVCAYAARKLGRPVKWSETRSESLASMIHGRGQIDYVRIAANKDGTILGIDITAYQDIGAYYQVLTACISALTGLMATGAYDMPAAYFKVYNVITNKVSTDAYRGAGRPEATYFIERIVTLLANELGMDQAEIRRKNFIPKEKFPFATPVGLTYDSGDYDIALDKALEMFDYANMQKMAADARANGRYVGIGMSSYSEVCGMGPSKGMFTSGGWESATLRFEKTGKATVFSGASPHGQGQETSFAQMVATEFGLDYNDVIVKHGDTGNTSYGLGTYGSRGTAVGGAALAMAIETVKEKARKIAASMLEASEEDVVFDTGKYTVKGAAGGKSVTIQEVVFRAYVNPFDGIEPGLESTRFFEPTNFTFPFGTHICAVEIDADTGEVKFLKYVAVDDVGNQINPLLVEGQVHGGLAQGIAQALYEEVVYDSDGQLVTGTLMDYTVPNATELPHFELGSTCTPSPVNPMGVKGVGEAGTIASTPCVVNALMDALINTGIKDIDMPLRPEKLWRAIHGK</sequence>
<evidence type="ECO:0000313" key="8">
    <source>
        <dbReference type="Proteomes" id="UP001431572"/>
    </source>
</evidence>
<dbReference type="InterPro" id="IPR008274">
    <property type="entry name" value="AldOxase/xan_DH_MoCoBD1"/>
</dbReference>
<organism evidence="5 7">
    <name type="scientific">Candidatus Chlorohelix allophototropha</name>
    <dbReference type="NCBI Taxonomy" id="3003348"/>
    <lineage>
        <taxon>Bacteria</taxon>
        <taxon>Bacillati</taxon>
        <taxon>Chloroflexota</taxon>
        <taxon>Chloroflexia</taxon>
        <taxon>Candidatus Chloroheliales</taxon>
        <taxon>Candidatus Chloroheliaceae</taxon>
        <taxon>Candidatus Chlorohelix</taxon>
    </lineage>
</organism>
<name>A0A8T7M590_9CHLR</name>
<dbReference type="Proteomes" id="UP000521676">
    <property type="component" value="Unassembled WGS sequence"/>
</dbReference>
<dbReference type="FunFam" id="3.30.365.10:FF:000001">
    <property type="entry name" value="Xanthine dehydrogenase oxidase"/>
    <property type="match status" value="1"/>
</dbReference>
<dbReference type="AlphaFoldDB" id="A0A8T7M590"/>
<reference evidence="5 7" key="1">
    <citation type="submission" date="2020-06" db="EMBL/GenBank/DDBJ databases">
        <title>Anoxygenic phototrophic Chloroflexota member uses a Type I reaction center.</title>
        <authorList>
            <person name="Tsuji J.M."/>
            <person name="Shaw N.A."/>
            <person name="Nagashima S."/>
            <person name="Venkiteswaran J."/>
            <person name="Schiff S.L."/>
            <person name="Hanada S."/>
            <person name="Tank M."/>
            <person name="Neufeld J.D."/>
        </authorList>
    </citation>
    <scope>NUCLEOTIDE SEQUENCE [LARGE SCALE GENOMIC DNA]</scope>
    <source>
        <strain evidence="5">L227-S17</strain>
    </source>
</reference>
<evidence type="ECO:0000313" key="7">
    <source>
        <dbReference type="Proteomes" id="UP000521676"/>
    </source>
</evidence>
<dbReference type="SUPFAM" id="SSF54665">
    <property type="entry name" value="CO dehydrogenase molybdoprotein N-domain-like"/>
    <property type="match status" value="1"/>
</dbReference>
<dbReference type="Gene3D" id="3.30.365.10">
    <property type="entry name" value="Aldehyde oxidase/xanthine dehydrogenase, molybdopterin binding domain"/>
    <property type="match status" value="4"/>
</dbReference>
<dbReference type="PANTHER" id="PTHR11908:SF132">
    <property type="entry name" value="ALDEHYDE OXIDASE 1-RELATED"/>
    <property type="match status" value="1"/>
</dbReference>
<dbReference type="EMBL" id="CP128400">
    <property type="protein sequence ID" value="WJW69205.1"/>
    <property type="molecule type" value="Genomic_DNA"/>
</dbReference>
<dbReference type="Gene3D" id="3.90.1170.50">
    <property type="entry name" value="Aldehyde oxidase/xanthine dehydrogenase, a/b hammerhead"/>
    <property type="match status" value="1"/>
</dbReference>
<dbReference type="InterPro" id="IPR037165">
    <property type="entry name" value="AldOxase/xan_DH_Mopterin-bd_sf"/>
</dbReference>
<dbReference type="GO" id="GO:0005506">
    <property type="term" value="F:iron ion binding"/>
    <property type="evidence" value="ECO:0007669"/>
    <property type="project" value="InterPro"/>
</dbReference>
<dbReference type="Pfam" id="PF20256">
    <property type="entry name" value="MoCoBD_2"/>
    <property type="match status" value="1"/>
</dbReference>
<dbReference type="InterPro" id="IPR016208">
    <property type="entry name" value="Ald_Oxase/xanthine_DH-like"/>
</dbReference>
<keyword evidence="8" id="KW-1185">Reference proteome</keyword>
<evidence type="ECO:0000313" key="5">
    <source>
        <dbReference type="EMBL" id="NWJ47287.1"/>
    </source>
</evidence>